<sequence length="99" mass="11366">MMKRSKRVFSGLTLGNIHNGKKLFSERRVFFHCEDHIEDALHLSSGPWDVCFPIAIKGHPLVPLVCLVCGQLRNEVLTRERCKHHSCLSMFMGLKCFVQ</sequence>
<gene>
    <name evidence="1" type="ORF">PoB_003674400</name>
</gene>
<evidence type="ECO:0000313" key="1">
    <source>
        <dbReference type="EMBL" id="GFO10239.1"/>
    </source>
</evidence>
<keyword evidence="2" id="KW-1185">Reference proteome</keyword>
<dbReference type="AlphaFoldDB" id="A0AAV4AV48"/>
<dbReference type="EMBL" id="BLXT01004148">
    <property type="protein sequence ID" value="GFO10239.1"/>
    <property type="molecule type" value="Genomic_DNA"/>
</dbReference>
<dbReference type="Proteomes" id="UP000735302">
    <property type="component" value="Unassembled WGS sequence"/>
</dbReference>
<accession>A0AAV4AV48</accession>
<proteinExistence type="predicted"/>
<evidence type="ECO:0000313" key="2">
    <source>
        <dbReference type="Proteomes" id="UP000735302"/>
    </source>
</evidence>
<name>A0AAV4AV48_9GAST</name>
<organism evidence="1 2">
    <name type="scientific">Plakobranchus ocellatus</name>
    <dbReference type="NCBI Taxonomy" id="259542"/>
    <lineage>
        <taxon>Eukaryota</taxon>
        <taxon>Metazoa</taxon>
        <taxon>Spiralia</taxon>
        <taxon>Lophotrochozoa</taxon>
        <taxon>Mollusca</taxon>
        <taxon>Gastropoda</taxon>
        <taxon>Heterobranchia</taxon>
        <taxon>Euthyneura</taxon>
        <taxon>Panpulmonata</taxon>
        <taxon>Sacoglossa</taxon>
        <taxon>Placobranchoidea</taxon>
        <taxon>Plakobranchidae</taxon>
        <taxon>Plakobranchus</taxon>
    </lineage>
</organism>
<reference evidence="1 2" key="1">
    <citation type="journal article" date="2021" name="Elife">
        <title>Chloroplast acquisition without the gene transfer in kleptoplastic sea slugs, Plakobranchus ocellatus.</title>
        <authorList>
            <person name="Maeda T."/>
            <person name="Takahashi S."/>
            <person name="Yoshida T."/>
            <person name="Shimamura S."/>
            <person name="Takaki Y."/>
            <person name="Nagai Y."/>
            <person name="Toyoda A."/>
            <person name="Suzuki Y."/>
            <person name="Arimoto A."/>
            <person name="Ishii H."/>
            <person name="Satoh N."/>
            <person name="Nishiyama T."/>
            <person name="Hasebe M."/>
            <person name="Maruyama T."/>
            <person name="Minagawa J."/>
            <person name="Obokata J."/>
            <person name="Shigenobu S."/>
        </authorList>
    </citation>
    <scope>NUCLEOTIDE SEQUENCE [LARGE SCALE GENOMIC DNA]</scope>
</reference>
<comment type="caution">
    <text evidence="1">The sequence shown here is derived from an EMBL/GenBank/DDBJ whole genome shotgun (WGS) entry which is preliminary data.</text>
</comment>
<protein>
    <submittedName>
        <fullName evidence="1">Uncharacterized protein</fullName>
    </submittedName>
</protein>